<reference evidence="7" key="2">
    <citation type="journal article" date="2021" name="PeerJ">
        <title>Extensive microbial diversity within the chicken gut microbiome revealed by metagenomics and culture.</title>
        <authorList>
            <person name="Gilroy R."/>
            <person name="Ravi A."/>
            <person name="Getino M."/>
            <person name="Pursley I."/>
            <person name="Horton D.L."/>
            <person name="Alikhan N.F."/>
            <person name="Baker D."/>
            <person name="Gharbi K."/>
            <person name="Hall N."/>
            <person name="Watson M."/>
            <person name="Adriaenssens E.M."/>
            <person name="Foster-Nyarko E."/>
            <person name="Jarju S."/>
            <person name="Secka A."/>
            <person name="Antonio M."/>
            <person name="Oren A."/>
            <person name="Chaudhuri R.R."/>
            <person name="La Ragione R."/>
            <person name="Hildebrand F."/>
            <person name="Pallen M.J."/>
        </authorList>
    </citation>
    <scope>NUCLEOTIDE SEQUENCE</scope>
    <source>
        <strain evidence="7">ChiW13-3771</strain>
    </source>
</reference>
<dbReference type="Gene3D" id="3.90.230.10">
    <property type="entry name" value="Creatinase/methionine aminopeptidase superfamily"/>
    <property type="match status" value="1"/>
</dbReference>
<dbReference type="FunFam" id="3.90.230.10:FF:000009">
    <property type="entry name" value="xaa-Pro aminopeptidase 2"/>
    <property type="match status" value="1"/>
</dbReference>
<evidence type="ECO:0000259" key="5">
    <source>
        <dbReference type="Pfam" id="PF01321"/>
    </source>
</evidence>
<dbReference type="CDD" id="cd01085">
    <property type="entry name" value="APP"/>
    <property type="match status" value="1"/>
</dbReference>
<evidence type="ECO:0000256" key="1">
    <source>
        <dbReference type="ARBA" id="ARBA00008766"/>
    </source>
</evidence>
<dbReference type="FunFam" id="3.40.350.10:FF:000003">
    <property type="entry name" value="Xaa-pro aminopeptidase P"/>
    <property type="match status" value="1"/>
</dbReference>
<dbReference type="GO" id="GO:0046872">
    <property type="term" value="F:metal ion binding"/>
    <property type="evidence" value="ECO:0007669"/>
    <property type="project" value="UniProtKB-KW"/>
</dbReference>
<organism evidence="7 8">
    <name type="scientific">Candidatus Fimimorpha faecalis</name>
    <dbReference type="NCBI Taxonomy" id="2840824"/>
    <lineage>
        <taxon>Bacteria</taxon>
        <taxon>Bacillati</taxon>
        <taxon>Bacillota</taxon>
        <taxon>Clostridia</taxon>
        <taxon>Eubacteriales</taxon>
        <taxon>Candidatus Fimimorpha</taxon>
    </lineage>
</organism>
<evidence type="ECO:0000256" key="3">
    <source>
        <dbReference type="ARBA" id="ARBA00022801"/>
    </source>
</evidence>
<dbReference type="GO" id="GO:0070006">
    <property type="term" value="F:metalloaminopeptidase activity"/>
    <property type="evidence" value="ECO:0007669"/>
    <property type="project" value="InterPro"/>
</dbReference>
<dbReference type="Proteomes" id="UP000824201">
    <property type="component" value="Unassembled WGS sequence"/>
</dbReference>
<evidence type="ECO:0000256" key="2">
    <source>
        <dbReference type="ARBA" id="ARBA00022723"/>
    </source>
</evidence>
<dbReference type="SUPFAM" id="SSF53092">
    <property type="entry name" value="Creatinase/prolidase N-terminal domain"/>
    <property type="match status" value="2"/>
</dbReference>
<dbReference type="InterPro" id="IPR029149">
    <property type="entry name" value="Creatin/AminoP/Spt16_N"/>
</dbReference>
<comment type="caution">
    <text evidence="7">The sequence shown here is derived from an EMBL/GenBank/DDBJ whole genome shotgun (WGS) entry which is preliminary data.</text>
</comment>
<feature type="domain" description="Peptidase M24" evidence="4">
    <location>
        <begin position="308"/>
        <end position="525"/>
    </location>
</feature>
<keyword evidence="2" id="KW-0479">Metal-binding</keyword>
<evidence type="ECO:0000313" key="7">
    <source>
        <dbReference type="EMBL" id="HIR89642.1"/>
    </source>
</evidence>
<dbReference type="EMBL" id="DVHN01000161">
    <property type="protein sequence ID" value="HIR89642.1"/>
    <property type="molecule type" value="Genomic_DNA"/>
</dbReference>
<dbReference type="SUPFAM" id="SSF55920">
    <property type="entry name" value="Creatinase/aminopeptidase"/>
    <property type="match status" value="1"/>
</dbReference>
<protein>
    <submittedName>
        <fullName evidence="7">Aminopeptidase P family protein</fullName>
    </submittedName>
</protein>
<dbReference type="PANTHER" id="PTHR43763:SF6">
    <property type="entry name" value="XAA-PRO AMINOPEPTIDASE 1"/>
    <property type="match status" value="1"/>
</dbReference>
<dbReference type="AlphaFoldDB" id="A0A9D1JDY8"/>
<feature type="domain" description="Creatinase N-terminal" evidence="5">
    <location>
        <begin position="5"/>
        <end position="131"/>
    </location>
</feature>
<dbReference type="PANTHER" id="PTHR43763">
    <property type="entry name" value="XAA-PRO AMINOPEPTIDASE 1"/>
    <property type="match status" value="1"/>
</dbReference>
<proteinExistence type="inferred from homology"/>
<keyword evidence="7" id="KW-0031">Aminopeptidase</keyword>
<evidence type="ECO:0000313" key="8">
    <source>
        <dbReference type="Proteomes" id="UP000824201"/>
    </source>
</evidence>
<keyword evidence="7" id="KW-0645">Protease</keyword>
<keyword evidence="3" id="KW-0378">Hydrolase</keyword>
<evidence type="ECO:0000259" key="4">
    <source>
        <dbReference type="Pfam" id="PF00557"/>
    </source>
</evidence>
<feature type="domain" description="Peptidase M24 C-terminal" evidence="6">
    <location>
        <begin position="536"/>
        <end position="595"/>
    </location>
</feature>
<dbReference type="GO" id="GO:0005737">
    <property type="term" value="C:cytoplasm"/>
    <property type="evidence" value="ECO:0007669"/>
    <property type="project" value="UniProtKB-ARBA"/>
</dbReference>
<dbReference type="Pfam" id="PF16188">
    <property type="entry name" value="Peptidase_M24_C"/>
    <property type="match status" value="1"/>
</dbReference>
<dbReference type="InterPro" id="IPR000587">
    <property type="entry name" value="Creatinase_N"/>
</dbReference>
<dbReference type="InterPro" id="IPR000994">
    <property type="entry name" value="Pept_M24"/>
</dbReference>
<dbReference type="Gene3D" id="3.40.350.10">
    <property type="entry name" value="Creatinase/prolidase N-terminal domain"/>
    <property type="match status" value="2"/>
</dbReference>
<sequence>MINKRIQMLRQKMAERRITIYVVPTSDFHESEYVGDYFKARKFITGFTGSAGTAVITMDQAGLWTDGRYFIQAAAQLANSEVELFKMGEENVPTVIEFIRDHLVQGGGLGFDGRVINGRLGTELKELAEQKKASFHTSQDLVGMIWEERPAMPMEPVFLLEEQYTGESTTSKIKRVREKMKQSNADVHILTSLDDIAWVLNIRGNDILHFPVVLSFLAITQTECCLFIHSKVLSESVRMQLEQWGITICDYEAIYSYVAQIEAKKTVWMDCDRVNFNICNQLNSEVKVLNQENPTVRMKAIKNPVELENLRNAHVEDGVAFTKFMYWLKTNVGKIPMTEITASDYLAERRKERKGFLDLSFDTIAAYEANGAMMHYCADPESAAVLEPRGFLLVDSGGHYYQGTTDITRTMALGPITEKQREYFTIVLRSNLNLAAAKFLYGCNGHNLDILSRGPLWELGLDYKCGTGHGVGYLLNVHEAPNGFRWKIVPERKDSAIFEEGMVTTDEPGVYLEGEYGIRTENELVCCKAEKNEYGQFMKFETITYAPIDLDAIDPELLTKREKQLLNDYHHMVYEKLSPYLTEEEQKWLQVYTRAV</sequence>
<dbReference type="Pfam" id="PF00557">
    <property type="entry name" value="Peptidase_M24"/>
    <property type="match status" value="1"/>
</dbReference>
<dbReference type="Pfam" id="PF16189">
    <property type="entry name" value="Creatinase_N_2"/>
    <property type="match status" value="1"/>
</dbReference>
<dbReference type="InterPro" id="IPR050422">
    <property type="entry name" value="X-Pro_aminopeptidase_P"/>
</dbReference>
<comment type="similarity">
    <text evidence="1">Belongs to the peptidase M24B family.</text>
</comment>
<name>A0A9D1JDY8_9FIRM</name>
<gene>
    <name evidence="7" type="ORF">IAC96_11910</name>
</gene>
<dbReference type="InterPro" id="IPR033740">
    <property type="entry name" value="Pept_M24B"/>
</dbReference>
<evidence type="ECO:0000259" key="6">
    <source>
        <dbReference type="Pfam" id="PF16188"/>
    </source>
</evidence>
<dbReference type="InterPro" id="IPR032416">
    <property type="entry name" value="Peptidase_M24_C"/>
</dbReference>
<accession>A0A9D1JDY8</accession>
<reference evidence="7" key="1">
    <citation type="submission" date="2020-10" db="EMBL/GenBank/DDBJ databases">
        <authorList>
            <person name="Gilroy R."/>
        </authorList>
    </citation>
    <scope>NUCLEOTIDE SEQUENCE</scope>
    <source>
        <strain evidence="7">ChiW13-3771</strain>
    </source>
</reference>
<dbReference type="Pfam" id="PF01321">
    <property type="entry name" value="Creatinase_N"/>
    <property type="match status" value="1"/>
</dbReference>
<dbReference type="InterPro" id="IPR036005">
    <property type="entry name" value="Creatinase/aminopeptidase-like"/>
</dbReference>